<comment type="caution">
    <text evidence="2">The sequence shown here is derived from an EMBL/GenBank/DDBJ whole genome shotgun (WGS) entry which is preliminary data.</text>
</comment>
<keyword evidence="1" id="KW-0812">Transmembrane</keyword>
<name>A0ABU2HSH1_9RHOB</name>
<sequence length="108" mass="12532">MCHDPRPDHAGKILTMMALLRLIGLVLAIELIFYFLLSVYIRSTRREVLEKEWDRRHPDRAGDTAERRDFVRRSMVGFGKTLRARLVGLVLILPVVAIIVIVILVNYY</sequence>
<organism evidence="2 3">
    <name type="scientific">Paracoccus aurantius</name>
    <dbReference type="NCBI Taxonomy" id="3073814"/>
    <lineage>
        <taxon>Bacteria</taxon>
        <taxon>Pseudomonadati</taxon>
        <taxon>Pseudomonadota</taxon>
        <taxon>Alphaproteobacteria</taxon>
        <taxon>Rhodobacterales</taxon>
        <taxon>Paracoccaceae</taxon>
        <taxon>Paracoccus</taxon>
    </lineage>
</organism>
<feature type="transmembrane region" description="Helical" evidence="1">
    <location>
        <begin position="13"/>
        <end position="37"/>
    </location>
</feature>
<gene>
    <name evidence="2" type="ORF">RGQ15_08020</name>
</gene>
<proteinExistence type="predicted"/>
<keyword evidence="1" id="KW-1133">Transmembrane helix</keyword>
<dbReference type="RefSeq" id="WP_311159694.1">
    <property type="nucleotide sequence ID" value="NZ_JAVQLW010000001.1"/>
</dbReference>
<feature type="transmembrane region" description="Helical" evidence="1">
    <location>
        <begin position="82"/>
        <end position="105"/>
    </location>
</feature>
<keyword evidence="3" id="KW-1185">Reference proteome</keyword>
<keyword evidence="1" id="KW-0472">Membrane</keyword>
<protein>
    <submittedName>
        <fullName evidence="2">Uncharacterized protein</fullName>
    </submittedName>
</protein>
<reference evidence="3" key="1">
    <citation type="submission" date="2023-07" db="EMBL/GenBank/DDBJ databases">
        <title>Paracoccus sp. MBLB3053 whole genome sequence.</title>
        <authorList>
            <person name="Hwang C.Y."/>
            <person name="Cho E.-S."/>
            <person name="Seo M.-J."/>
        </authorList>
    </citation>
    <scope>NUCLEOTIDE SEQUENCE [LARGE SCALE GENOMIC DNA]</scope>
    <source>
        <strain evidence="3">MBLB3053</strain>
    </source>
</reference>
<evidence type="ECO:0000313" key="2">
    <source>
        <dbReference type="EMBL" id="MDS9467520.1"/>
    </source>
</evidence>
<evidence type="ECO:0000256" key="1">
    <source>
        <dbReference type="SAM" id="Phobius"/>
    </source>
</evidence>
<evidence type="ECO:0000313" key="3">
    <source>
        <dbReference type="Proteomes" id="UP001269144"/>
    </source>
</evidence>
<dbReference type="EMBL" id="JAVQLW010000001">
    <property type="protein sequence ID" value="MDS9467520.1"/>
    <property type="molecule type" value="Genomic_DNA"/>
</dbReference>
<accession>A0ABU2HSH1</accession>
<dbReference type="Proteomes" id="UP001269144">
    <property type="component" value="Unassembled WGS sequence"/>
</dbReference>